<reference evidence="1 2" key="2">
    <citation type="submission" date="2011-10" db="EMBL/GenBank/DDBJ databases">
        <title>The Genome Sequence of Actinomyces viscosus C505.</title>
        <authorList>
            <consortium name="The Broad Institute Genome Sequencing Platform"/>
            <consortium name="The Broad Institute Genome Sequencing Center for Infectious Disease"/>
            <person name="Earl A."/>
            <person name="Ward D."/>
            <person name="Feldgarden M."/>
            <person name="Gevers D."/>
            <person name="Sibley C.D."/>
            <person name="Field T.R."/>
            <person name="Grinwis M."/>
            <person name="Eshaghurshan C.S."/>
            <person name="Surette M.G."/>
            <person name="Young S.K."/>
            <person name="Zeng Q."/>
            <person name="Gargeya S."/>
            <person name="Fitzgerald M."/>
            <person name="Haas B."/>
            <person name="Abouelleil A."/>
            <person name="Alvarado L."/>
            <person name="Arachchi H.M."/>
            <person name="Berlin A."/>
            <person name="Brown A."/>
            <person name="Chapman S.B."/>
            <person name="Chen Z."/>
            <person name="Dunbar C."/>
            <person name="Freedman E."/>
            <person name="Gearin G."/>
            <person name="Goldberg J."/>
            <person name="Griggs A."/>
            <person name="Gujja S."/>
            <person name="Heiman D."/>
            <person name="Howarth C."/>
            <person name="Larson L."/>
            <person name="Lui A."/>
            <person name="MacDonald P.J.P."/>
            <person name="Montmayeur A."/>
            <person name="Murphy C."/>
            <person name="Neiman D."/>
            <person name="Pearson M."/>
            <person name="Priest M."/>
            <person name="Roberts A."/>
            <person name="Saif S."/>
            <person name="Shea T."/>
            <person name="Shenoy N."/>
            <person name="Sisk P."/>
            <person name="Stolte C."/>
            <person name="Sykes S."/>
            <person name="Wortman J."/>
            <person name="Nusbaum C."/>
            <person name="Birren B."/>
        </authorList>
    </citation>
    <scope>NUCLEOTIDE SEQUENCE [LARGE SCALE GENOMIC DNA]</scope>
    <source>
        <strain evidence="1 2">C505</strain>
    </source>
</reference>
<organism evidence="1 2">
    <name type="scientific">Actinomyces viscosus C505</name>
    <dbReference type="NCBI Taxonomy" id="562973"/>
    <lineage>
        <taxon>Bacteria</taxon>
        <taxon>Bacillati</taxon>
        <taxon>Actinomycetota</taxon>
        <taxon>Actinomycetes</taxon>
        <taxon>Actinomycetales</taxon>
        <taxon>Actinomycetaceae</taxon>
        <taxon>Actinomyces</taxon>
    </lineage>
</organism>
<name>F2UWS2_ACTVI</name>
<dbReference type="AlphaFoldDB" id="F2UWS2"/>
<evidence type="ECO:0000313" key="1">
    <source>
        <dbReference type="EMBL" id="EGE38406.1"/>
    </source>
</evidence>
<protein>
    <submittedName>
        <fullName evidence="1">Uncharacterized protein</fullName>
    </submittedName>
</protein>
<proteinExistence type="predicted"/>
<dbReference type="EMBL" id="ACRE02000070">
    <property type="protein sequence ID" value="EGE38406.1"/>
    <property type="molecule type" value="Genomic_DNA"/>
</dbReference>
<dbReference type="eggNOG" id="ENOG5031I0X">
    <property type="taxonomic scope" value="Bacteria"/>
</dbReference>
<dbReference type="HOGENOM" id="CLU_971934_0_0_11"/>
<comment type="caution">
    <text evidence="1">The sequence shown here is derived from an EMBL/GenBank/DDBJ whole genome shotgun (WGS) entry which is preliminary data.</text>
</comment>
<evidence type="ECO:0000313" key="2">
    <source>
        <dbReference type="Proteomes" id="UP000004668"/>
    </source>
</evidence>
<gene>
    <name evidence="1" type="ORF">HMPREF0059_01262</name>
</gene>
<reference evidence="2" key="1">
    <citation type="submission" date="2010-02" db="EMBL/GenBank/DDBJ databases">
        <title>The Genome Sequence of Prevotella oris strain C735.</title>
        <authorList>
            <consortium name="The Broad Institute Genome Sequencing Platform"/>
            <person name="Ward D."/>
            <person name="Feldgarden M."/>
            <person name="Earl A."/>
            <person name="Young S.K."/>
            <person name="Zeng Q."/>
            <person name="Koehrsen M."/>
            <person name="Alvarado L."/>
            <person name="Berlin A."/>
            <person name="Bochicchio J."/>
            <person name="Borenstein D."/>
            <person name="Chapman S.B."/>
            <person name="Chen Z."/>
            <person name="Engels R."/>
            <person name="Freedman E."/>
            <person name="Gellesch M."/>
            <person name="Goldberg J."/>
            <person name="Griggs A."/>
            <person name="Gujja S."/>
            <person name="Heilman E."/>
            <person name="Heiman D."/>
            <person name="Hepburn T."/>
            <person name="Howarth C."/>
            <person name="Jen D."/>
            <person name="Larson L."/>
            <person name="Mehta T."/>
            <person name="Park D."/>
            <person name="Pearson M."/>
            <person name="Roberts A."/>
            <person name="Saif S."/>
            <person name="Shea T."/>
            <person name="Shenoy N."/>
            <person name="Sisk P."/>
            <person name="Stolte C."/>
            <person name="Sykes S."/>
            <person name="Thomson T."/>
            <person name="Walk T."/>
            <person name="White J."/>
            <person name="Yandava C."/>
            <person name="Sibley C.D."/>
            <person name="Field T.R."/>
            <person name="Grinwis M."/>
            <person name="Eshaghurshan C.S."/>
            <person name="Surette M.G."/>
            <person name="Haas B."/>
            <person name="Nusbaum C."/>
            <person name="Birren B."/>
        </authorList>
    </citation>
    <scope>NUCLEOTIDE SEQUENCE [LARGE SCALE GENOMIC DNA]</scope>
    <source>
        <strain evidence="2">C505</strain>
    </source>
</reference>
<accession>F2UWS2</accession>
<sequence length="286" mass="32280">MNPDILSIDRAYQGLSSGDAPNNLELERSLYFVGKKNTLSNDIWKRIDAEVASNRSLTAIRRYTQPKRTRKETLFTVNSKLAKELSKSSRRKLVAIIQFGSARVLLNPLDEWSRKTSVTLEDYLGDAACVRTVSDESNLDCVIKDCMFWFDHPGGDVALNKTDPRCLPMSVFSRSRLSLLESPEARRIFKKRYECPGRGLQWLDDDGKLWNGNGPYHGLVPVHICGCALPLGWHWDVSWGKEGSKKILVCNGWEAWEVGRNGYINVCPDGSIRKGARCKMLSATPR</sequence>
<dbReference type="Proteomes" id="UP000004668">
    <property type="component" value="Unassembled WGS sequence"/>
</dbReference>